<keyword evidence="1" id="KW-0812">Transmembrane</keyword>
<dbReference type="RefSeq" id="WP_191712549.1">
    <property type="nucleotide sequence ID" value="NZ_JACSPX010000001.1"/>
</dbReference>
<keyword evidence="3" id="KW-1185">Reference proteome</keyword>
<accession>A0ABR8W4S5</accession>
<feature type="transmembrane region" description="Helical" evidence="1">
    <location>
        <begin position="71"/>
        <end position="92"/>
    </location>
</feature>
<keyword evidence="1" id="KW-0472">Membrane</keyword>
<feature type="transmembrane region" description="Helical" evidence="1">
    <location>
        <begin position="42"/>
        <end position="62"/>
    </location>
</feature>
<evidence type="ECO:0008006" key="4">
    <source>
        <dbReference type="Google" id="ProtNLM"/>
    </source>
</evidence>
<reference evidence="2 3" key="1">
    <citation type="submission" date="2020-08" db="EMBL/GenBank/DDBJ databases">
        <title>A Genomic Blueprint of the Chicken Gut Microbiome.</title>
        <authorList>
            <person name="Gilroy R."/>
            <person name="Ravi A."/>
            <person name="Getino M."/>
            <person name="Pursley I."/>
            <person name="Horton D.L."/>
            <person name="Alikhan N.-F."/>
            <person name="Baker D."/>
            <person name="Gharbi K."/>
            <person name="Hall N."/>
            <person name="Watson M."/>
            <person name="Adriaenssens E.M."/>
            <person name="Foster-Nyarko E."/>
            <person name="Jarju S."/>
            <person name="Secka A."/>
            <person name="Antonio M."/>
            <person name="Oren A."/>
            <person name="Chaudhuri R."/>
            <person name="La Ragione R.M."/>
            <person name="Hildebrand F."/>
            <person name="Pallen M.J."/>
        </authorList>
    </citation>
    <scope>NUCLEOTIDE SEQUENCE [LARGE SCALE GENOMIC DNA]</scope>
    <source>
        <strain evidence="2 3">Re1</strain>
    </source>
</reference>
<keyword evidence="1" id="KW-1133">Transmembrane helix</keyword>
<organism evidence="2 3">
    <name type="scientific">Microbacterium commune</name>
    <dbReference type="NCBI Taxonomy" id="2762219"/>
    <lineage>
        <taxon>Bacteria</taxon>
        <taxon>Bacillati</taxon>
        <taxon>Actinomycetota</taxon>
        <taxon>Actinomycetes</taxon>
        <taxon>Micrococcales</taxon>
        <taxon>Microbacteriaceae</taxon>
        <taxon>Microbacterium</taxon>
    </lineage>
</organism>
<dbReference type="EMBL" id="JACSPX010000001">
    <property type="protein sequence ID" value="MBD8012001.1"/>
    <property type="molecule type" value="Genomic_DNA"/>
</dbReference>
<comment type="caution">
    <text evidence="2">The sequence shown here is derived from an EMBL/GenBank/DDBJ whole genome shotgun (WGS) entry which is preliminary data.</text>
</comment>
<name>A0ABR8W4S5_9MICO</name>
<evidence type="ECO:0000313" key="3">
    <source>
        <dbReference type="Proteomes" id="UP000611521"/>
    </source>
</evidence>
<evidence type="ECO:0000313" key="2">
    <source>
        <dbReference type="EMBL" id="MBD8012001.1"/>
    </source>
</evidence>
<proteinExistence type="predicted"/>
<evidence type="ECO:0000256" key="1">
    <source>
        <dbReference type="SAM" id="Phobius"/>
    </source>
</evidence>
<sequence length="93" mass="9181">MSTSIERRDGRMAVAGALLAGAGVVSAAIAAVLMFAVDDADAARGFAFVGMVGVIGAVTAAVNSATSERKAVFATGGVLLFVASSTMFGMSFS</sequence>
<feature type="transmembrane region" description="Helical" evidence="1">
    <location>
        <begin position="12"/>
        <end position="36"/>
    </location>
</feature>
<gene>
    <name evidence="2" type="ORF">H9633_06780</name>
</gene>
<dbReference type="Proteomes" id="UP000611521">
    <property type="component" value="Unassembled WGS sequence"/>
</dbReference>
<protein>
    <recommendedName>
        <fullName evidence="4">Integral membrane protein</fullName>
    </recommendedName>
</protein>